<dbReference type="GO" id="GO:0005856">
    <property type="term" value="C:cytoskeleton"/>
    <property type="evidence" value="ECO:0007669"/>
    <property type="project" value="TreeGrafter"/>
</dbReference>
<dbReference type="PANTHER" id="PTHR10672:SF41">
    <property type="entry name" value="CLASS II ALDOLASE_ADDUCIN DOMAIN PROTEIN (AFU_ORTHOLOGUE AFUA_3G01330)"/>
    <property type="match status" value="1"/>
</dbReference>
<dbReference type="InterPro" id="IPR036409">
    <property type="entry name" value="Aldolase_II/adducin_N_sf"/>
</dbReference>
<dbReference type="InterPro" id="IPR051017">
    <property type="entry name" value="Aldolase-II_Adducin_sf"/>
</dbReference>
<dbReference type="Gene3D" id="3.40.225.10">
    <property type="entry name" value="Class II aldolase/adducin N-terminal domain"/>
    <property type="match status" value="1"/>
</dbReference>
<dbReference type="AlphaFoldDB" id="A0A8H8UJW7"/>
<keyword evidence="3" id="KW-1185">Reference proteome</keyword>
<gene>
    <name evidence="2" type="primary">mug14_0</name>
    <name evidence="2" type="ORF">LOCC1_G002431</name>
</gene>
<dbReference type="SUPFAM" id="SSF53639">
    <property type="entry name" value="AraD/HMP-PK domain-like"/>
    <property type="match status" value="1"/>
</dbReference>
<dbReference type="EMBL" id="QGMI01000073">
    <property type="protein sequence ID" value="TVY47801.1"/>
    <property type="molecule type" value="Genomic_DNA"/>
</dbReference>
<protein>
    <submittedName>
        <fullName evidence="2">Meiotically up-regulated protein 14 protein</fullName>
    </submittedName>
</protein>
<dbReference type="PANTHER" id="PTHR10672">
    <property type="entry name" value="ADDUCIN"/>
    <property type="match status" value="1"/>
</dbReference>
<accession>A0A8H8UJW7</accession>
<name>A0A8H8UJW7_9HELO</name>
<evidence type="ECO:0000259" key="1">
    <source>
        <dbReference type="Pfam" id="PF00596"/>
    </source>
</evidence>
<dbReference type="InterPro" id="IPR001303">
    <property type="entry name" value="Aldolase_II/adducin_N"/>
</dbReference>
<sequence>MAPSATEIPIVASKTEVEYSSGNPELSFPTEAPKGPLVFEDKYEERAYLKQRLALAFRVFAKFGFSEGVAGHITLRDPVDPESFWVNPFGMHFSLVTADDLILVDHTGKVVDSGKNRIIGMW</sequence>
<dbReference type="OrthoDB" id="3238794at2759"/>
<dbReference type="Pfam" id="PF00596">
    <property type="entry name" value="Aldolase_II"/>
    <property type="match status" value="1"/>
</dbReference>
<evidence type="ECO:0000313" key="3">
    <source>
        <dbReference type="Proteomes" id="UP000443090"/>
    </source>
</evidence>
<reference evidence="2 3" key="1">
    <citation type="submission" date="2018-05" db="EMBL/GenBank/DDBJ databases">
        <title>Genome sequencing and assembly of the regulated plant pathogen Lachnellula willkommii and related sister species for the development of diagnostic species identification markers.</title>
        <authorList>
            <person name="Giroux E."/>
            <person name="Bilodeau G."/>
        </authorList>
    </citation>
    <scope>NUCLEOTIDE SEQUENCE [LARGE SCALE GENOMIC DNA]</scope>
    <source>
        <strain evidence="2 3">CBS 160.35</strain>
    </source>
</reference>
<dbReference type="GO" id="GO:0051015">
    <property type="term" value="F:actin filament binding"/>
    <property type="evidence" value="ECO:0007669"/>
    <property type="project" value="TreeGrafter"/>
</dbReference>
<comment type="caution">
    <text evidence="2">The sequence shown here is derived from an EMBL/GenBank/DDBJ whole genome shotgun (WGS) entry which is preliminary data.</text>
</comment>
<dbReference type="Proteomes" id="UP000443090">
    <property type="component" value="Unassembled WGS sequence"/>
</dbReference>
<evidence type="ECO:0000313" key="2">
    <source>
        <dbReference type="EMBL" id="TVY47801.1"/>
    </source>
</evidence>
<feature type="domain" description="Class II aldolase/adducin N-terminal" evidence="1">
    <location>
        <begin position="51"/>
        <end position="113"/>
    </location>
</feature>
<proteinExistence type="predicted"/>
<organism evidence="2 3">
    <name type="scientific">Lachnellula occidentalis</name>
    <dbReference type="NCBI Taxonomy" id="215460"/>
    <lineage>
        <taxon>Eukaryota</taxon>
        <taxon>Fungi</taxon>
        <taxon>Dikarya</taxon>
        <taxon>Ascomycota</taxon>
        <taxon>Pezizomycotina</taxon>
        <taxon>Leotiomycetes</taxon>
        <taxon>Helotiales</taxon>
        <taxon>Lachnaceae</taxon>
        <taxon>Lachnellula</taxon>
    </lineage>
</organism>